<organism evidence="7 8">
    <name type="scientific">Steroidobacter agaridevorans</name>
    <dbReference type="NCBI Taxonomy" id="2695856"/>
    <lineage>
        <taxon>Bacteria</taxon>
        <taxon>Pseudomonadati</taxon>
        <taxon>Pseudomonadota</taxon>
        <taxon>Gammaproteobacteria</taxon>
        <taxon>Steroidobacterales</taxon>
        <taxon>Steroidobacteraceae</taxon>
        <taxon>Steroidobacter</taxon>
    </lineage>
</organism>
<name>A0A829YCH6_9GAMM</name>
<dbReference type="InterPro" id="IPR051395">
    <property type="entry name" value="Cytochrome_c_Peroxidase/MauG"/>
</dbReference>
<evidence type="ECO:0000256" key="1">
    <source>
        <dbReference type="ARBA" id="ARBA00022617"/>
    </source>
</evidence>
<evidence type="ECO:0000313" key="7">
    <source>
        <dbReference type="EMBL" id="GFE80302.1"/>
    </source>
</evidence>
<evidence type="ECO:0000256" key="3">
    <source>
        <dbReference type="ARBA" id="ARBA00023004"/>
    </source>
</evidence>
<dbReference type="GO" id="GO:0009055">
    <property type="term" value="F:electron transfer activity"/>
    <property type="evidence" value="ECO:0007669"/>
    <property type="project" value="InterPro"/>
</dbReference>
<dbReference type="GO" id="GO:0004130">
    <property type="term" value="F:cytochrome-c peroxidase activity"/>
    <property type="evidence" value="ECO:0007669"/>
    <property type="project" value="TreeGrafter"/>
</dbReference>
<feature type="signal peptide" evidence="5">
    <location>
        <begin position="1"/>
        <end position="24"/>
    </location>
</feature>
<evidence type="ECO:0000256" key="5">
    <source>
        <dbReference type="SAM" id="SignalP"/>
    </source>
</evidence>
<dbReference type="GO" id="GO:0046872">
    <property type="term" value="F:metal ion binding"/>
    <property type="evidence" value="ECO:0007669"/>
    <property type="project" value="UniProtKB-KW"/>
</dbReference>
<evidence type="ECO:0000256" key="2">
    <source>
        <dbReference type="ARBA" id="ARBA00022723"/>
    </source>
</evidence>
<dbReference type="EMBL" id="BLJN01000002">
    <property type="protein sequence ID" value="GFE80302.1"/>
    <property type="molecule type" value="Genomic_DNA"/>
</dbReference>
<reference evidence="8" key="1">
    <citation type="submission" date="2020-01" db="EMBL/GenBank/DDBJ databases">
        <title>'Steroidobacter agaridevorans' sp. nov., agar-degrading bacteria isolated from rhizosphere soils.</title>
        <authorList>
            <person name="Ikenaga M."/>
            <person name="Kataoka M."/>
            <person name="Murouchi A."/>
            <person name="Katsuragi S."/>
            <person name="Sakai M."/>
        </authorList>
    </citation>
    <scope>NUCLEOTIDE SEQUENCE [LARGE SCALE GENOMIC DNA]</scope>
    <source>
        <strain evidence="8">YU21-B</strain>
    </source>
</reference>
<dbReference type="AlphaFoldDB" id="A0A829YCH6"/>
<protein>
    <recommendedName>
        <fullName evidence="6">Cytochrome c domain-containing protein</fullName>
    </recommendedName>
</protein>
<dbReference type="SUPFAM" id="SSF46626">
    <property type="entry name" value="Cytochrome c"/>
    <property type="match status" value="1"/>
</dbReference>
<evidence type="ECO:0000256" key="4">
    <source>
        <dbReference type="PROSITE-ProRule" id="PRU00433"/>
    </source>
</evidence>
<keyword evidence="5" id="KW-0732">Signal</keyword>
<dbReference type="InterPro" id="IPR009056">
    <property type="entry name" value="Cyt_c-like_dom"/>
</dbReference>
<dbReference type="Proteomes" id="UP000445000">
    <property type="component" value="Unassembled WGS sequence"/>
</dbReference>
<comment type="caution">
    <text evidence="7">The sequence shown here is derived from an EMBL/GenBank/DDBJ whole genome shotgun (WGS) entry which is preliminary data.</text>
</comment>
<feature type="domain" description="Cytochrome c" evidence="6">
    <location>
        <begin position="297"/>
        <end position="443"/>
    </location>
</feature>
<dbReference type="Gene3D" id="1.10.760.10">
    <property type="entry name" value="Cytochrome c-like domain"/>
    <property type="match status" value="1"/>
</dbReference>
<dbReference type="InterPro" id="IPR036909">
    <property type="entry name" value="Cyt_c-like_dom_sf"/>
</dbReference>
<keyword evidence="8" id="KW-1185">Reference proteome</keyword>
<evidence type="ECO:0000259" key="6">
    <source>
        <dbReference type="PROSITE" id="PS51007"/>
    </source>
</evidence>
<gene>
    <name evidence="7" type="ORF">GCM10011487_23020</name>
</gene>
<dbReference type="RefSeq" id="WP_161812003.1">
    <property type="nucleotide sequence ID" value="NZ_BLJN01000002.1"/>
</dbReference>
<keyword evidence="2 4" id="KW-0479">Metal-binding</keyword>
<dbReference type="PROSITE" id="PS51007">
    <property type="entry name" value="CYTC"/>
    <property type="match status" value="1"/>
</dbReference>
<dbReference type="GO" id="GO:0020037">
    <property type="term" value="F:heme binding"/>
    <property type="evidence" value="ECO:0007669"/>
    <property type="project" value="InterPro"/>
</dbReference>
<evidence type="ECO:0000313" key="8">
    <source>
        <dbReference type="Proteomes" id="UP000445000"/>
    </source>
</evidence>
<accession>A0A829YCH6</accession>
<sequence length="443" mass="48051">MRTQGLWFVLLSVLVLSSPRAANSAEPQVQLPQPSLPNNVPIPNEYGAAATFSEEGFVNRADDFHSPLGTNGRSCASCHAAEAGWSVTPAYVTARFIATAGRDPLFNKLDANNPTLDLSTVWKRREAYSMLLRGLFRRGGTVPADRDFDIVAVDDPNGVGSTTVFSFYRRPLATANLKLATGVHWDGRFSVAGDGRPPRLGLFQQARAALMGALEAPRDPPPADALVNAIVDDEVQLWHAQVFVPGIGRLDSCGGRGGPEALSLETTRVGRFDLYDAWLDFVPNRCDSRPQAAALRAQIARGQQIFNTRVSANGGTCLGCHNVANNGTHSNDLFFDIGVSDAANRPAGMPLYTVRKRCAPADSACVVEEKQTTDPGRAIITGRFADINRFKVPSVRGVAARAPYFHNGSAKTLRDVVRHYGEQRGFNFTEQEEQDLVAFLRAL</sequence>
<keyword evidence="3 4" id="KW-0408">Iron</keyword>
<feature type="chain" id="PRO_5032752096" description="Cytochrome c domain-containing protein" evidence="5">
    <location>
        <begin position="25"/>
        <end position="443"/>
    </location>
</feature>
<proteinExistence type="predicted"/>
<keyword evidence="1 4" id="KW-0349">Heme</keyword>
<dbReference type="PANTHER" id="PTHR30600">
    <property type="entry name" value="CYTOCHROME C PEROXIDASE-RELATED"/>
    <property type="match status" value="1"/>
</dbReference>